<dbReference type="InterPro" id="IPR044149">
    <property type="entry name" value="Nitrilases_CHs"/>
</dbReference>
<dbReference type="PANTHER" id="PTHR46044">
    <property type="entry name" value="NITRILASE"/>
    <property type="match status" value="1"/>
</dbReference>
<dbReference type="Pfam" id="PF00795">
    <property type="entry name" value="CN_hydrolase"/>
    <property type="match status" value="1"/>
</dbReference>
<evidence type="ECO:0000313" key="3">
    <source>
        <dbReference type="EMBL" id="KAF2086016.1"/>
    </source>
</evidence>
<name>A0A9P4HUU0_9PEZI</name>
<dbReference type="GO" id="GO:0016787">
    <property type="term" value="F:hydrolase activity"/>
    <property type="evidence" value="ECO:0007669"/>
    <property type="project" value="UniProtKB-KW"/>
</dbReference>
<keyword evidence="4" id="KW-1185">Reference proteome</keyword>
<dbReference type="Gene3D" id="3.60.110.10">
    <property type="entry name" value="Carbon-nitrogen hydrolase"/>
    <property type="match status" value="1"/>
</dbReference>
<gene>
    <name evidence="3" type="ORF">K490DRAFT_58342</name>
</gene>
<evidence type="ECO:0000256" key="1">
    <source>
        <dbReference type="ARBA" id="ARBA00008129"/>
    </source>
</evidence>
<dbReference type="InterPro" id="IPR036526">
    <property type="entry name" value="C-N_Hydrolase_sf"/>
</dbReference>
<sequence>MPRIAACHISPHFLSAPLTTQKCISHISTAASHSAQLIVFPETFIPAFPIWSALLAPTHNHAIFHALVASSIYSDGPEVIALCAAAARHRIYVSVGISEKVRWSSATLFNANLIIGPDGRILVHHRKLMPTFFEKLVWAQGDGKGLEVVEAEWGKFGMLICGENTNPLARYSLMAQGEQLHISTWPAVWPTRVPIGEGEGEVQGRAEGKGKNYDNVAANRTRAAAHCFEAKCFGVLCAGHLDEAAVDTLAEASADPEYIKRVVEKSPRGATMFLDPTGAPLMGFVFDKSGNGIEKEFLQDEAGILYAEVDLEDCVEGKQYHDLVGGYQRLDVFQVKINRQRREPATFVDSTHFEELGK</sequence>
<keyword evidence="3" id="KW-0378">Hydrolase</keyword>
<dbReference type="AlphaFoldDB" id="A0A9P4HUU0"/>
<dbReference type="Proteomes" id="UP000799776">
    <property type="component" value="Unassembled WGS sequence"/>
</dbReference>
<comment type="similarity">
    <text evidence="1">Belongs to the carbon-nitrogen hydrolase superfamily. Nitrilase family.</text>
</comment>
<evidence type="ECO:0000259" key="2">
    <source>
        <dbReference type="PROSITE" id="PS50263"/>
    </source>
</evidence>
<dbReference type="EMBL" id="ML978727">
    <property type="protein sequence ID" value="KAF2086016.1"/>
    <property type="molecule type" value="Genomic_DNA"/>
</dbReference>
<protein>
    <submittedName>
        <fullName evidence="3">Carbon-nitrogen hydrolase</fullName>
    </submittedName>
</protein>
<dbReference type="CDD" id="cd07564">
    <property type="entry name" value="nitrilases_CHs"/>
    <property type="match status" value="1"/>
</dbReference>
<dbReference type="PANTHER" id="PTHR46044:SF2">
    <property type="entry name" value="CN HYDROLASE DOMAIN-CONTAINING PROTEIN"/>
    <property type="match status" value="1"/>
</dbReference>
<dbReference type="SUPFAM" id="SSF56317">
    <property type="entry name" value="Carbon-nitrogen hydrolase"/>
    <property type="match status" value="1"/>
</dbReference>
<dbReference type="InterPro" id="IPR003010">
    <property type="entry name" value="C-N_Hydrolase"/>
</dbReference>
<dbReference type="PROSITE" id="PS50263">
    <property type="entry name" value="CN_HYDROLASE"/>
    <property type="match status" value="1"/>
</dbReference>
<proteinExistence type="inferred from homology"/>
<evidence type="ECO:0000313" key="4">
    <source>
        <dbReference type="Proteomes" id="UP000799776"/>
    </source>
</evidence>
<dbReference type="OrthoDB" id="10250282at2759"/>
<feature type="domain" description="CN hydrolase" evidence="2">
    <location>
        <begin position="2"/>
        <end position="311"/>
    </location>
</feature>
<accession>A0A9P4HUU0</accession>
<organism evidence="3 4">
    <name type="scientific">Saccharata proteae CBS 121410</name>
    <dbReference type="NCBI Taxonomy" id="1314787"/>
    <lineage>
        <taxon>Eukaryota</taxon>
        <taxon>Fungi</taxon>
        <taxon>Dikarya</taxon>
        <taxon>Ascomycota</taxon>
        <taxon>Pezizomycotina</taxon>
        <taxon>Dothideomycetes</taxon>
        <taxon>Dothideomycetes incertae sedis</taxon>
        <taxon>Botryosphaeriales</taxon>
        <taxon>Saccharataceae</taxon>
        <taxon>Saccharata</taxon>
    </lineage>
</organism>
<comment type="caution">
    <text evidence="3">The sequence shown here is derived from an EMBL/GenBank/DDBJ whole genome shotgun (WGS) entry which is preliminary data.</text>
</comment>
<reference evidence="3" key="1">
    <citation type="journal article" date="2020" name="Stud. Mycol.">
        <title>101 Dothideomycetes genomes: a test case for predicting lifestyles and emergence of pathogens.</title>
        <authorList>
            <person name="Haridas S."/>
            <person name="Albert R."/>
            <person name="Binder M."/>
            <person name="Bloem J."/>
            <person name="Labutti K."/>
            <person name="Salamov A."/>
            <person name="Andreopoulos B."/>
            <person name="Baker S."/>
            <person name="Barry K."/>
            <person name="Bills G."/>
            <person name="Bluhm B."/>
            <person name="Cannon C."/>
            <person name="Castanera R."/>
            <person name="Culley D."/>
            <person name="Daum C."/>
            <person name="Ezra D."/>
            <person name="Gonzalez J."/>
            <person name="Henrissat B."/>
            <person name="Kuo A."/>
            <person name="Liang C."/>
            <person name="Lipzen A."/>
            <person name="Lutzoni F."/>
            <person name="Magnuson J."/>
            <person name="Mondo S."/>
            <person name="Nolan M."/>
            <person name="Ohm R."/>
            <person name="Pangilinan J."/>
            <person name="Park H.-J."/>
            <person name="Ramirez L."/>
            <person name="Alfaro M."/>
            <person name="Sun H."/>
            <person name="Tritt A."/>
            <person name="Yoshinaga Y."/>
            <person name="Zwiers L.-H."/>
            <person name="Turgeon B."/>
            <person name="Goodwin S."/>
            <person name="Spatafora J."/>
            <person name="Crous P."/>
            <person name="Grigoriev I."/>
        </authorList>
    </citation>
    <scope>NUCLEOTIDE SEQUENCE</scope>
    <source>
        <strain evidence="3">CBS 121410</strain>
    </source>
</reference>